<dbReference type="EMBL" id="SRYX01000004">
    <property type="protein sequence ID" value="TGY40713.1"/>
    <property type="molecule type" value="Genomic_DNA"/>
</dbReference>
<reference evidence="2 3" key="1">
    <citation type="submission" date="2019-04" db="EMBL/GenBank/DDBJ databases">
        <title>Microbes associate with the intestines of laboratory mice.</title>
        <authorList>
            <person name="Navarre W."/>
            <person name="Wong E."/>
            <person name="Huang K."/>
            <person name="Tropini C."/>
            <person name="Ng K."/>
            <person name="Yu B."/>
        </authorList>
    </citation>
    <scope>NUCLEOTIDE SEQUENCE [LARGE SCALE GENOMIC DNA]</scope>
    <source>
        <strain evidence="2 3">NM63_1-25</strain>
    </source>
</reference>
<dbReference type="InterPro" id="IPR032185">
    <property type="entry name" value="DUF5017"/>
</dbReference>
<evidence type="ECO:0000313" key="2">
    <source>
        <dbReference type="EMBL" id="TGY40713.1"/>
    </source>
</evidence>
<evidence type="ECO:0000259" key="1">
    <source>
        <dbReference type="Pfam" id="PF16409"/>
    </source>
</evidence>
<gene>
    <name evidence="2" type="ORF">E5353_02065</name>
</gene>
<comment type="caution">
    <text evidence="2">The sequence shown here is derived from an EMBL/GenBank/DDBJ whole genome shotgun (WGS) entry which is preliminary data.</text>
</comment>
<dbReference type="PROSITE" id="PS51257">
    <property type="entry name" value="PROKAR_LIPOPROTEIN"/>
    <property type="match status" value="1"/>
</dbReference>
<evidence type="ECO:0000313" key="3">
    <source>
        <dbReference type="Proteomes" id="UP000309566"/>
    </source>
</evidence>
<dbReference type="AlphaFoldDB" id="A0A4S2DIJ2"/>
<name>A0A4S2DIJ2_9BACE</name>
<dbReference type="Pfam" id="PF16409">
    <property type="entry name" value="DUF5017"/>
    <property type="match status" value="1"/>
</dbReference>
<organism evidence="2 3">
    <name type="scientific">Bacteroides caecimuris</name>
    <dbReference type="NCBI Taxonomy" id="1796613"/>
    <lineage>
        <taxon>Bacteria</taxon>
        <taxon>Pseudomonadati</taxon>
        <taxon>Bacteroidota</taxon>
        <taxon>Bacteroidia</taxon>
        <taxon>Bacteroidales</taxon>
        <taxon>Bacteroidaceae</taxon>
        <taxon>Bacteroides</taxon>
    </lineage>
</organism>
<feature type="domain" description="DUF5017" evidence="1">
    <location>
        <begin position="43"/>
        <end position="209"/>
    </location>
</feature>
<proteinExistence type="predicted"/>
<dbReference type="Proteomes" id="UP000309566">
    <property type="component" value="Unassembled WGS sequence"/>
</dbReference>
<dbReference type="RefSeq" id="WP_135998729.1">
    <property type="nucleotide sequence ID" value="NZ_SRYX01000004.1"/>
</dbReference>
<accession>A0A4S2DIJ2</accession>
<protein>
    <submittedName>
        <fullName evidence="2">DUF5017 domain-containing protein</fullName>
    </submittedName>
</protein>
<sequence length="347" mass="38636">MKTIYKSLMTIAFAGLSLASCDKELKEDTAMEVGVVTDSNVSFDGKTITVKKGSPVTFSFDGDPDFISFFSGEIDHEYRFRNRTEMQIEDIEKCEINFDMIAQYDAPPKNTPQTALDIFISDNFPGMAKNNFEADKQLVEGFDWTYLIPTDELPVKVESNTKSYPYTKNLASYLGKQITIAFHYKGGQDGTVRQPKFTFNNIRIELAFNNNKSETVYARNLGFTPLNIVNNESDQQSNKVKDREYGAVDGGVPGFWKTVIPTEIIVSSSAAGATLKNTWLISEPILLNGSCDPDAGVAIKNISQSLEIYSHTYEETGTYTATFVANNVNYVHQGGQVVRELTINVVE</sequence>